<keyword evidence="1" id="KW-0067">ATP-binding</keyword>
<feature type="region of interest" description="Disordered" evidence="2">
    <location>
        <begin position="802"/>
        <end position="834"/>
    </location>
</feature>
<dbReference type="GO" id="GO:0016887">
    <property type="term" value="F:ATP hydrolysis activity"/>
    <property type="evidence" value="ECO:0007669"/>
    <property type="project" value="TreeGrafter"/>
</dbReference>
<organism evidence="4 5">
    <name type="scientific">Trypanosoma conorhini</name>
    <dbReference type="NCBI Taxonomy" id="83891"/>
    <lineage>
        <taxon>Eukaryota</taxon>
        <taxon>Discoba</taxon>
        <taxon>Euglenozoa</taxon>
        <taxon>Kinetoplastea</taxon>
        <taxon>Metakinetoplastina</taxon>
        <taxon>Trypanosomatida</taxon>
        <taxon>Trypanosomatidae</taxon>
        <taxon>Trypanosoma</taxon>
    </lineage>
</organism>
<comment type="similarity">
    <text evidence="1">Belongs to the TRAFAC class myosin-kinesin ATPase superfamily. Kinesin family.</text>
</comment>
<comment type="caution">
    <text evidence="4">The sequence shown here is derived from an EMBL/GenBank/DDBJ whole genome shotgun (WGS) entry which is preliminary data.</text>
</comment>
<reference evidence="4 5" key="1">
    <citation type="journal article" date="2018" name="BMC Genomics">
        <title>Genomic comparison of Trypanosoma conorhini and Trypanosoma rangeli to Trypanosoma cruzi strains of high and low virulence.</title>
        <authorList>
            <person name="Bradwell K.R."/>
            <person name="Koparde V.N."/>
            <person name="Matveyev A.V."/>
            <person name="Serrano M.G."/>
            <person name="Alves J.M."/>
            <person name="Parikh H."/>
            <person name="Huang B."/>
            <person name="Lee V."/>
            <person name="Espinosa-Alvarez O."/>
            <person name="Ortiz P.A."/>
            <person name="Costa-Martins A.G."/>
            <person name="Teixeira M.M."/>
            <person name="Buck G.A."/>
        </authorList>
    </citation>
    <scope>NUCLEOTIDE SEQUENCE [LARGE SCALE GENOMIC DNA]</scope>
    <source>
        <strain evidence="4 5">025E</strain>
    </source>
</reference>
<proteinExistence type="inferred from homology"/>
<feature type="domain" description="Kinesin motor" evidence="3">
    <location>
        <begin position="1"/>
        <end position="500"/>
    </location>
</feature>
<dbReference type="InterPro" id="IPR001752">
    <property type="entry name" value="Kinesin_motor_dom"/>
</dbReference>
<accession>A0A3R7NVM2</accession>
<evidence type="ECO:0000256" key="1">
    <source>
        <dbReference type="PROSITE-ProRule" id="PRU00283"/>
    </source>
</evidence>
<keyword evidence="1" id="KW-0547">Nucleotide-binding</keyword>
<feature type="compositionally biased region" description="Basic and acidic residues" evidence="2">
    <location>
        <begin position="585"/>
        <end position="602"/>
    </location>
</feature>
<dbReference type="GO" id="GO:0003777">
    <property type="term" value="F:microtubule motor activity"/>
    <property type="evidence" value="ECO:0007669"/>
    <property type="project" value="InterPro"/>
</dbReference>
<evidence type="ECO:0000259" key="3">
    <source>
        <dbReference type="PROSITE" id="PS50067"/>
    </source>
</evidence>
<gene>
    <name evidence="4" type="ORF">Tco025E_06466</name>
</gene>
<dbReference type="GO" id="GO:0005874">
    <property type="term" value="C:microtubule"/>
    <property type="evidence" value="ECO:0007669"/>
    <property type="project" value="TreeGrafter"/>
</dbReference>
<feature type="binding site" evidence="1">
    <location>
        <begin position="126"/>
        <end position="133"/>
    </location>
    <ligand>
        <name>ATP</name>
        <dbReference type="ChEBI" id="CHEBI:30616"/>
    </ligand>
</feature>
<dbReference type="PRINTS" id="PR00380">
    <property type="entry name" value="KINESINHEAVY"/>
</dbReference>
<dbReference type="InterPro" id="IPR036961">
    <property type="entry name" value="Kinesin_motor_dom_sf"/>
</dbReference>
<keyword evidence="1" id="KW-0505">Motor protein</keyword>
<name>A0A3R7NVM2_9TRYP</name>
<dbReference type="RefSeq" id="XP_029226563.1">
    <property type="nucleotide sequence ID" value="XM_029373343.1"/>
</dbReference>
<dbReference type="GO" id="GO:0008017">
    <property type="term" value="F:microtubule binding"/>
    <property type="evidence" value="ECO:0007669"/>
    <property type="project" value="InterPro"/>
</dbReference>
<dbReference type="GO" id="GO:0005871">
    <property type="term" value="C:kinesin complex"/>
    <property type="evidence" value="ECO:0007669"/>
    <property type="project" value="TreeGrafter"/>
</dbReference>
<dbReference type="AlphaFoldDB" id="A0A3R7NVM2"/>
<dbReference type="InterPro" id="IPR027417">
    <property type="entry name" value="P-loop_NTPase"/>
</dbReference>
<sequence length="936" mass="97484">MRVYCRFAPPCAPATGAEEQERGDAQASLLPPPMLLLSLRGDAGGGGQTVTLADPRTGSMAASTCRRVFLPACLSLGAGSTPPSTNGAPPRTAKRKNPQEELFDEVVRPVLDDLISGKPCTFLAYGQTATGKTYTMFGPNADGDDSASLRRQNELGTTTGAEAAACRQDEEAEEEEEGIVPRLLRAIFAAPGTGVEPRSAAVAAVDLSCLEVHNECVTDLVALLLQQRSRKAAPLEKKDEGCGALDAEAAWQAWRRYEQRGRPAGERGGLWDPPLAPTALFATAAMEPVPRTLTFKATEKAKVMRAALRLRCESAAECGALLRGVLALRSRSQTERNVRSSRSHLVLRLVLHGAAAGAGPLGESLFVDLAGSETYREPARLAHSPPAASAFSSDRRDGGGLAAAQRSLRRTCEMRHINVSLLALRKVVRALQAASNSPAALSSSVGRVPFRDSALTTILEPFLVPGAASAVTWVVCCSCLQCDFHETVESLRLGAEASATAACVQVCPSFPPARVAAEVGVASSYRSSSAKAAVGTKRLPPGRNASQADTAATGAVIQRGRGKTLSAPAASAWAVGAVGGGRCRSASDAEGRDGKDGGGRGEEAEEELTAYKLYALQLLGQCKTLCERYDECVEELARTKQVVASRDREIARLRKALAANGSQQKLLAGSPLSLSLPISTAPDENLPPAPPAWLRKGAMSAKRNNISSLLCGGCAVQSGPSHVIASEAVAGVVAAAEEEVAAAAAAAEADRLVETILRRCCVHHDAVPVACKPLEAPVEEDGGDVLYSSSSVAITATTSVEAAAPSDGGCGTQTPQRTERGSSSFPKKQNRREHVVSFVSPSSHGAVPLLQLAGNLHQPRRFPAPPSRSALCTSSTRLQGGPPLEVAVTADTQTTAGAHAGGDVRIIQQLLLRGAALVSGGSPKPLLEEGEGEGEE</sequence>
<dbReference type="PANTHER" id="PTHR24115">
    <property type="entry name" value="KINESIN-RELATED"/>
    <property type="match status" value="1"/>
</dbReference>
<feature type="compositionally biased region" description="Polar residues" evidence="2">
    <location>
        <begin position="812"/>
        <end position="827"/>
    </location>
</feature>
<dbReference type="InterPro" id="IPR027640">
    <property type="entry name" value="Kinesin-like_fam"/>
</dbReference>
<feature type="region of interest" description="Disordered" evidence="2">
    <location>
        <begin position="79"/>
        <end position="99"/>
    </location>
</feature>
<evidence type="ECO:0000256" key="2">
    <source>
        <dbReference type="SAM" id="MobiDB-lite"/>
    </source>
</evidence>
<dbReference type="GeneID" id="40320077"/>
<dbReference type="PANTHER" id="PTHR24115:SF546">
    <property type="entry name" value="KINESIN-LIKE PROTEIN KIF14"/>
    <property type="match status" value="1"/>
</dbReference>
<dbReference type="Proteomes" id="UP000284403">
    <property type="component" value="Unassembled WGS sequence"/>
</dbReference>
<dbReference type="SMART" id="SM00129">
    <property type="entry name" value="KISc"/>
    <property type="match status" value="1"/>
</dbReference>
<evidence type="ECO:0000313" key="5">
    <source>
        <dbReference type="Proteomes" id="UP000284403"/>
    </source>
</evidence>
<protein>
    <submittedName>
        <fullName evidence="4">Putative kinesin</fullName>
    </submittedName>
</protein>
<dbReference type="GO" id="GO:0005524">
    <property type="term" value="F:ATP binding"/>
    <property type="evidence" value="ECO:0007669"/>
    <property type="project" value="UniProtKB-UniRule"/>
</dbReference>
<dbReference type="PROSITE" id="PS50067">
    <property type="entry name" value="KINESIN_MOTOR_2"/>
    <property type="match status" value="1"/>
</dbReference>
<evidence type="ECO:0000313" key="4">
    <source>
        <dbReference type="EMBL" id="RNF12513.1"/>
    </source>
</evidence>
<dbReference type="GO" id="GO:0007018">
    <property type="term" value="P:microtubule-based movement"/>
    <property type="evidence" value="ECO:0007669"/>
    <property type="project" value="InterPro"/>
</dbReference>
<keyword evidence="5" id="KW-1185">Reference proteome</keyword>
<dbReference type="OrthoDB" id="3176171at2759"/>
<dbReference type="EMBL" id="MKKU01000437">
    <property type="protein sequence ID" value="RNF12513.1"/>
    <property type="molecule type" value="Genomic_DNA"/>
</dbReference>
<dbReference type="Gene3D" id="3.40.850.10">
    <property type="entry name" value="Kinesin motor domain"/>
    <property type="match status" value="1"/>
</dbReference>
<feature type="region of interest" description="Disordered" evidence="2">
    <location>
        <begin position="580"/>
        <end position="603"/>
    </location>
</feature>
<dbReference type="Pfam" id="PF00225">
    <property type="entry name" value="Kinesin"/>
    <property type="match status" value="3"/>
</dbReference>
<dbReference type="SUPFAM" id="SSF52540">
    <property type="entry name" value="P-loop containing nucleoside triphosphate hydrolases"/>
    <property type="match status" value="1"/>
</dbReference>